<protein>
    <recommendedName>
        <fullName evidence="4">Secreted protein</fullName>
    </recommendedName>
</protein>
<accession>A0ABV9UAX4</accession>
<reference evidence="3" key="1">
    <citation type="journal article" date="2019" name="Int. J. Syst. Evol. Microbiol.">
        <title>The Global Catalogue of Microorganisms (GCM) 10K type strain sequencing project: providing services to taxonomists for standard genome sequencing and annotation.</title>
        <authorList>
            <consortium name="The Broad Institute Genomics Platform"/>
            <consortium name="The Broad Institute Genome Sequencing Center for Infectious Disease"/>
            <person name="Wu L."/>
            <person name="Ma J."/>
        </authorList>
    </citation>
    <scope>NUCLEOTIDE SEQUENCE [LARGE SCALE GENOMIC DNA]</scope>
    <source>
        <strain evidence="3">KLKA75</strain>
    </source>
</reference>
<feature type="chain" id="PRO_5046242120" description="Secreted protein" evidence="1">
    <location>
        <begin position="28"/>
        <end position="94"/>
    </location>
</feature>
<dbReference type="Proteomes" id="UP001595872">
    <property type="component" value="Unassembled WGS sequence"/>
</dbReference>
<dbReference type="RefSeq" id="WP_378263460.1">
    <property type="nucleotide sequence ID" value="NZ_JBHSIT010000014.1"/>
</dbReference>
<keyword evidence="1" id="KW-0732">Signal</keyword>
<gene>
    <name evidence="2" type="ORF">ACFPCY_37210</name>
</gene>
<name>A0ABV9UAX4_9ACTN</name>
<feature type="signal peptide" evidence="1">
    <location>
        <begin position="1"/>
        <end position="27"/>
    </location>
</feature>
<dbReference type="EMBL" id="JBHSIT010000014">
    <property type="protein sequence ID" value="MFC4912989.1"/>
    <property type="molecule type" value="Genomic_DNA"/>
</dbReference>
<proteinExistence type="predicted"/>
<evidence type="ECO:0000313" key="2">
    <source>
        <dbReference type="EMBL" id="MFC4912989.1"/>
    </source>
</evidence>
<evidence type="ECO:0000313" key="3">
    <source>
        <dbReference type="Proteomes" id="UP001595872"/>
    </source>
</evidence>
<keyword evidence="3" id="KW-1185">Reference proteome</keyword>
<evidence type="ECO:0008006" key="4">
    <source>
        <dbReference type="Google" id="ProtNLM"/>
    </source>
</evidence>
<comment type="caution">
    <text evidence="2">The sequence shown here is derived from an EMBL/GenBank/DDBJ whole genome shotgun (WGS) entry which is preliminary data.</text>
</comment>
<evidence type="ECO:0000256" key="1">
    <source>
        <dbReference type="SAM" id="SignalP"/>
    </source>
</evidence>
<organism evidence="2 3">
    <name type="scientific">Actinomadura gamaensis</name>
    <dbReference type="NCBI Taxonomy" id="1763541"/>
    <lineage>
        <taxon>Bacteria</taxon>
        <taxon>Bacillati</taxon>
        <taxon>Actinomycetota</taxon>
        <taxon>Actinomycetes</taxon>
        <taxon>Streptosporangiales</taxon>
        <taxon>Thermomonosporaceae</taxon>
        <taxon>Actinomadura</taxon>
    </lineage>
</organism>
<sequence>MRKTLALAAAAAAAAAALTAAPATANAAAGRHYVCQEVGQLDAGKVQGRHCTPWADEYWVNVLISQRDSSEHTYRCEHSHSHHGTVDGRGCRAA</sequence>